<evidence type="ECO:0000256" key="1">
    <source>
        <dbReference type="SAM" id="Phobius"/>
    </source>
</evidence>
<feature type="chain" id="PRO_5033000881" evidence="2">
    <location>
        <begin position="20"/>
        <end position="936"/>
    </location>
</feature>
<feature type="signal peptide" evidence="2">
    <location>
        <begin position="1"/>
        <end position="19"/>
    </location>
</feature>
<dbReference type="PANTHER" id="PTHR10098">
    <property type="entry name" value="RAPSYN-RELATED"/>
    <property type="match status" value="1"/>
</dbReference>
<proteinExistence type="predicted"/>
<name>A0A842IP23_9FLAO</name>
<organism evidence="4 5">
    <name type="scientific">Winogradskyella flava</name>
    <dbReference type="NCBI Taxonomy" id="1884876"/>
    <lineage>
        <taxon>Bacteria</taxon>
        <taxon>Pseudomonadati</taxon>
        <taxon>Bacteroidota</taxon>
        <taxon>Flavobacteriia</taxon>
        <taxon>Flavobacteriales</taxon>
        <taxon>Flavobacteriaceae</taxon>
        <taxon>Winogradskyella</taxon>
    </lineage>
</organism>
<dbReference type="SUPFAM" id="SSF48452">
    <property type="entry name" value="TPR-like"/>
    <property type="match status" value="1"/>
</dbReference>
<comment type="caution">
    <text evidence="4">The sequence shown here is derived from an EMBL/GenBank/DDBJ whole genome shotgun (WGS) entry which is preliminary data.</text>
</comment>
<keyword evidence="1" id="KW-1133">Transmembrane helix</keyword>
<dbReference type="InterPro" id="IPR024983">
    <property type="entry name" value="CHAT_dom"/>
</dbReference>
<keyword evidence="1" id="KW-0472">Membrane</keyword>
<gene>
    <name evidence="4" type="ORF">H7F21_00950</name>
</gene>
<keyword evidence="5" id="KW-1185">Reference proteome</keyword>
<keyword evidence="2" id="KW-0732">Signal</keyword>
<dbReference type="Proteomes" id="UP000533900">
    <property type="component" value="Unassembled WGS sequence"/>
</dbReference>
<reference evidence="4" key="1">
    <citation type="submission" date="2020-08" db="EMBL/GenBank/DDBJ databases">
        <title>Winogradskyella ouciana sp. nov., isolated from the hadal seawater of the Mariana Trench.</title>
        <authorList>
            <person name="He X."/>
        </authorList>
    </citation>
    <scope>NUCLEOTIDE SEQUENCE [LARGE SCALE GENOMIC DNA]</scope>
    <source>
        <strain evidence="4">KCTC 52348</strain>
    </source>
</reference>
<evidence type="ECO:0000259" key="3">
    <source>
        <dbReference type="Pfam" id="PF12770"/>
    </source>
</evidence>
<dbReference type="RefSeq" id="WP_185787368.1">
    <property type="nucleotide sequence ID" value="NZ_JACLCP010000001.1"/>
</dbReference>
<evidence type="ECO:0000313" key="4">
    <source>
        <dbReference type="EMBL" id="MBC2843646.1"/>
    </source>
</evidence>
<sequence length="936" mass="107481">MNFKLTLLLVVLINCSVSAVTIKSSLKFQQDTLVIKPSYKASQLLESGKKEELIAFCKTEIPKLLKVPVIDSLEIAELYKYQNKAHYQLEEYLESLKVLDKAIKFCNDTEAGRLLKGQLYSDKASAYNYTEKDKATFNSTLNAIKYLRSVKKPDYDYLITSYRYLSEQCAYHGNFDDAKQYLRQAEALYRNNKKEVDVAVTRPDGYRFKYDIILLYSKIYQLYQYGKTVEDSIEIEKSIDKFEVLHKMPDFHKEHDGVYYTTALNHIGDWYASHKPEAETAIQDLEKAHYYIDKSLDLIENKDYKGSASTFKYNKVKALVLSNELDKAEALMSGLIKPLSETDGRKPFFLAQKGLIKAKQKQKDSALAIFYKAVEKVHSDSIKLTQDFKNFKPSLTYGHTKLLLRIAEELRKYFPKDKHVKKLVARLYPMAFLQFENSYDKRKFNKTQKTYLKQIVQGVLQTKKLGYNKDLSPTNILNRYENIQNLLAWQKFKENRQINSFPVLDSLQLRTYRLRGLIAGAKAEQAVSVEDSLQILLSQTEKFTKETIPNLSLFNTSSFKIEDLRKQLKPNQLILKYIVFEDQIAIYSISQNAIKVDLKPLSKSDGNSINTFINNIKTQKFNIEEANEIANLLLPNIEDNIEHIIINPDAVLNKLAFEILSKNNQLLTQTYSISYTSNLVFVMPKINKGQYSNELAIYAPEYSNSNRELSVRSQSTFLEGAQKESELISQLFKSNLYNGKDLKKQDFIKTASKYKVLHLAMHTMINEKESGISRLLFGDETSQNDDLYLEELYGLRLNADLAVLSACNTGVDNSESNVSFESFQRAFTFAGVPATVASLWEVPDKSTKEIMVSFYKNLKDGQTKSLALSNAKNDYKNKHTNTKLEQPYYWAGFVLYGEDKAIVNTTSNIVYYVLLASIILIFSAALFKIKREKTAP</sequence>
<dbReference type="InterPro" id="IPR011990">
    <property type="entry name" value="TPR-like_helical_dom_sf"/>
</dbReference>
<dbReference type="Gene3D" id="1.25.40.10">
    <property type="entry name" value="Tetratricopeptide repeat domain"/>
    <property type="match status" value="1"/>
</dbReference>
<accession>A0A842IP23</accession>
<dbReference type="AlphaFoldDB" id="A0A842IP23"/>
<dbReference type="EMBL" id="JACLCP010000001">
    <property type="protein sequence ID" value="MBC2843646.1"/>
    <property type="molecule type" value="Genomic_DNA"/>
</dbReference>
<evidence type="ECO:0000256" key="2">
    <source>
        <dbReference type="SAM" id="SignalP"/>
    </source>
</evidence>
<dbReference type="Pfam" id="PF12770">
    <property type="entry name" value="CHAT"/>
    <property type="match status" value="1"/>
</dbReference>
<evidence type="ECO:0000313" key="5">
    <source>
        <dbReference type="Proteomes" id="UP000533900"/>
    </source>
</evidence>
<keyword evidence="1" id="KW-0812">Transmembrane</keyword>
<dbReference type="SMART" id="SM00028">
    <property type="entry name" value="TPR"/>
    <property type="match status" value="3"/>
</dbReference>
<feature type="transmembrane region" description="Helical" evidence="1">
    <location>
        <begin position="909"/>
        <end position="927"/>
    </location>
</feature>
<feature type="domain" description="CHAT" evidence="3">
    <location>
        <begin position="626"/>
        <end position="898"/>
    </location>
</feature>
<protein>
    <submittedName>
        <fullName evidence="4">CHAT domain-containing protein</fullName>
    </submittedName>
</protein>
<dbReference type="InterPro" id="IPR019734">
    <property type="entry name" value="TPR_rpt"/>
</dbReference>